<keyword evidence="1" id="KW-0378">Hydrolase</keyword>
<organism evidence="1">
    <name type="scientific">Desulfofervidus auxilii</name>
    <dbReference type="NCBI Taxonomy" id="1621989"/>
    <lineage>
        <taxon>Bacteria</taxon>
        <taxon>Pseudomonadati</taxon>
        <taxon>Thermodesulfobacteriota</taxon>
        <taxon>Candidatus Desulfofervidia</taxon>
        <taxon>Candidatus Desulfofervidales</taxon>
        <taxon>Candidatus Desulfofervidaceae</taxon>
        <taxon>Candidatus Desulfofervidus</taxon>
    </lineage>
</organism>
<dbReference type="AlphaFoldDB" id="A0A7C0U215"/>
<proteinExistence type="predicted"/>
<dbReference type="Proteomes" id="UP000886289">
    <property type="component" value="Unassembled WGS sequence"/>
</dbReference>
<name>A0A7C0U215_DESA2</name>
<sequence length="300" mass="35590">MINFKEIPNGEIWELFARDFLEAFGFFIESSPDRGPDRGKDLLVTEEIKGKLHRYKFRWLVSCKHFAHSNRAVNEDDERNLLERIKSFNADGFIGFYSTIPSSNLNQRLFELKRSLEIKDYKIFDRNLIENYLLTAGYSHLVLQYFPDSYKRVKPIHPLLDEYEPLKCDWCGEDLLKKSFTKKYSAVLVKVSKVTEDGKNYIHDIYCACKGKCDRKLEFKYIALGYTTEWKEIEDLFIPPEYIGYIFATMNNIRDGIDIYFDKAYQKLKSILIKIGQRVLRYTTEEELKRFEKLCLIDFI</sequence>
<comment type="caution">
    <text evidence="1">The sequence shown here is derived from an EMBL/GenBank/DDBJ whole genome shotgun (WGS) entry which is preliminary data.</text>
</comment>
<accession>A0A7C0U215</accession>
<protein>
    <submittedName>
        <fullName evidence="1">Restriction endonuclease</fullName>
    </submittedName>
</protein>
<dbReference type="GO" id="GO:0004519">
    <property type="term" value="F:endonuclease activity"/>
    <property type="evidence" value="ECO:0007669"/>
    <property type="project" value="UniProtKB-KW"/>
</dbReference>
<keyword evidence="1" id="KW-0540">Nuclease</keyword>
<reference evidence="1" key="1">
    <citation type="journal article" date="2020" name="mSystems">
        <title>Genome- and Community-Level Interaction Insights into Carbon Utilization and Element Cycling Functions of Hydrothermarchaeota in Hydrothermal Sediment.</title>
        <authorList>
            <person name="Zhou Z."/>
            <person name="Liu Y."/>
            <person name="Xu W."/>
            <person name="Pan J."/>
            <person name="Luo Z.H."/>
            <person name="Li M."/>
        </authorList>
    </citation>
    <scope>NUCLEOTIDE SEQUENCE [LARGE SCALE GENOMIC DNA]</scope>
    <source>
        <strain evidence="1">HyVt-233</strain>
    </source>
</reference>
<dbReference type="EMBL" id="DRBS01000084">
    <property type="protein sequence ID" value="HDD43662.1"/>
    <property type="molecule type" value="Genomic_DNA"/>
</dbReference>
<keyword evidence="1" id="KW-0255">Endonuclease</keyword>
<gene>
    <name evidence="1" type="ORF">ENG63_02205</name>
</gene>
<evidence type="ECO:0000313" key="1">
    <source>
        <dbReference type="EMBL" id="HDD43662.1"/>
    </source>
</evidence>